<organism evidence="7 8">
    <name type="scientific">Microbulbifer taiwanensis</name>
    <dbReference type="NCBI Taxonomy" id="986746"/>
    <lineage>
        <taxon>Bacteria</taxon>
        <taxon>Pseudomonadati</taxon>
        <taxon>Pseudomonadota</taxon>
        <taxon>Gammaproteobacteria</taxon>
        <taxon>Cellvibrionales</taxon>
        <taxon>Microbulbiferaceae</taxon>
        <taxon>Microbulbifer</taxon>
    </lineage>
</organism>
<comment type="catalytic activity">
    <reaction evidence="1">
        <text>Random endo-hydrolysis of N-acetyl-beta-D-glucosaminide (1-&gt;4)-beta-linkages in chitin and chitodextrins.</text>
        <dbReference type="EC" id="3.2.1.14"/>
    </reaction>
</comment>
<dbReference type="Proteomes" id="UP001596425">
    <property type="component" value="Unassembled WGS sequence"/>
</dbReference>
<dbReference type="InterPro" id="IPR001223">
    <property type="entry name" value="Glyco_hydro18_cat"/>
</dbReference>
<keyword evidence="4" id="KW-0624">Polysaccharide degradation</keyword>
<accession>A0ABW1YKX0</accession>
<keyword evidence="4" id="KW-0119">Carbohydrate metabolism</keyword>
<dbReference type="SMART" id="SM00636">
    <property type="entry name" value="Glyco_18"/>
    <property type="match status" value="1"/>
</dbReference>
<dbReference type="EC" id="3.2.1.14" evidence="2"/>
<feature type="signal peptide" evidence="5">
    <location>
        <begin position="1"/>
        <end position="24"/>
    </location>
</feature>
<sequence length="385" mass="42334">MISGKLSLVGLLVGLLAVCSSAEAKVENNRGERSAESAEAQVISSSELAVIAYYTGDGHDLDRYDFSKITHVIYSFIFLDGNQMAFAGPEAIDAYRRLLDLKAQYPHLKIMLALGGWGGCESCSPIFADAENRRAFAQSVVQALETYGGDGIDLDWEYPAIEGHPGHPYNAGDRDNFTGLVRALRRELGQDYLLSIAAGGFDEFLQKSVDWQLVIPLVNNVNLMSYDLVNGFSTTTGHHSPLYSTAAQKQSTDNAVRYLLAQGVPPGKIVIGAAFYSRVWENVEAQNNGRYQQGRHVAGLPFGKLAEAYAENTGYKLFWDQSAQAPYAYHPEEKRYATFDNRRSVSLKVRYAIEQKLGGIMFWELPGDSDGEGLVDAIYAAKLAK</sequence>
<dbReference type="Gene3D" id="3.20.20.80">
    <property type="entry name" value="Glycosidases"/>
    <property type="match status" value="1"/>
</dbReference>
<dbReference type="Gene3D" id="3.10.50.10">
    <property type="match status" value="1"/>
</dbReference>
<comment type="caution">
    <text evidence="7">The sequence shown here is derived from an EMBL/GenBank/DDBJ whole genome shotgun (WGS) entry which is preliminary data.</text>
</comment>
<name>A0ABW1YKX0_9GAMM</name>
<protein>
    <recommendedName>
        <fullName evidence="2">chitinase</fullName>
        <ecNumber evidence="2">3.2.1.14</ecNumber>
    </recommendedName>
</protein>
<dbReference type="InterPro" id="IPR029070">
    <property type="entry name" value="Chitinase_insertion_sf"/>
</dbReference>
<dbReference type="CDD" id="cd06548">
    <property type="entry name" value="GH18_chitinase"/>
    <property type="match status" value="1"/>
</dbReference>
<dbReference type="GO" id="GO:0016787">
    <property type="term" value="F:hydrolase activity"/>
    <property type="evidence" value="ECO:0007669"/>
    <property type="project" value="UniProtKB-KW"/>
</dbReference>
<proteinExistence type="predicted"/>
<evidence type="ECO:0000313" key="7">
    <source>
        <dbReference type="EMBL" id="MFC6632672.1"/>
    </source>
</evidence>
<evidence type="ECO:0000256" key="1">
    <source>
        <dbReference type="ARBA" id="ARBA00000822"/>
    </source>
</evidence>
<dbReference type="PANTHER" id="PTHR11177">
    <property type="entry name" value="CHITINASE"/>
    <property type="match status" value="1"/>
</dbReference>
<dbReference type="InterPro" id="IPR050314">
    <property type="entry name" value="Glycosyl_Hydrlase_18"/>
</dbReference>
<feature type="chain" id="PRO_5045418130" description="chitinase" evidence="5">
    <location>
        <begin position="25"/>
        <end position="385"/>
    </location>
</feature>
<dbReference type="PANTHER" id="PTHR11177:SF317">
    <property type="entry name" value="CHITINASE 12-RELATED"/>
    <property type="match status" value="1"/>
</dbReference>
<feature type="domain" description="GH18" evidence="6">
    <location>
        <begin position="48"/>
        <end position="385"/>
    </location>
</feature>
<evidence type="ECO:0000256" key="4">
    <source>
        <dbReference type="ARBA" id="ARBA00023326"/>
    </source>
</evidence>
<dbReference type="RefSeq" id="WP_226864866.1">
    <property type="nucleotide sequence ID" value="NZ_JACZFR010000025.1"/>
</dbReference>
<keyword evidence="8" id="KW-1185">Reference proteome</keyword>
<evidence type="ECO:0000256" key="3">
    <source>
        <dbReference type="ARBA" id="ARBA00023024"/>
    </source>
</evidence>
<evidence type="ECO:0000256" key="5">
    <source>
        <dbReference type="SAM" id="SignalP"/>
    </source>
</evidence>
<evidence type="ECO:0000256" key="2">
    <source>
        <dbReference type="ARBA" id="ARBA00012729"/>
    </source>
</evidence>
<evidence type="ECO:0000313" key="8">
    <source>
        <dbReference type="Proteomes" id="UP001596425"/>
    </source>
</evidence>
<keyword evidence="7" id="KW-0378">Hydrolase</keyword>
<dbReference type="SUPFAM" id="SSF51445">
    <property type="entry name" value="(Trans)glycosidases"/>
    <property type="match status" value="1"/>
</dbReference>
<dbReference type="Pfam" id="PF00704">
    <property type="entry name" value="Glyco_hydro_18"/>
    <property type="match status" value="1"/>
</dbReference>
<dbReference type="PROSITE" id="PS51910">
    <property type="entry name" value="GH18_2"/>
    <property type="match status" value="1"/>
</dbReference>
<reference evidence="8" key="1">
    <citation type="journal article" date="2019" name="Int. J. Syst. Evol. Microbiol.">
        <title>The Global Catalogue of Microorganisms (GCM) 10K type strain sequencing project: providing services to taxonomists for standard genome sequencing and annotation.</title>
        <authorList>
            <consortium name="The Broad Institute Genomics Platform"/>
            <consortium name="The Broad Institute Genome Sequencing Center for Infectious Disease"/>
            <person name="Wu L."/>
            <person name="Ma J."/>
        </authorList>
    </citation>
    <scope>NUCLEOTIDE SEQUENCE [LARGE SCALE GENOMIC DNA]</scope>
    <source>
        <strain evidence="8">CGMCC 1.13718</strain>
    </source>
</reference>
<dbReference type="EMBL" id="JBHSVR010000001">
    <property type="protein sequence ID" value="MFC6632672.1"/>
    <property type="molecule type" value="Genomic_DNA"/>
</dbReference>
<keyword evidence="5" id="KW-0732">Signal</keyword>
<dbReference type="SUPFAM" id="SSF54556">
    <property type="entry name" value="Chitinase insertion domain"/>
    <property type="match status" value="1"/>
</dbReference>
<keyword evidence="3" id="KW-0146">Chitin degradation</keyword>
<dbReference type="InterPro" id="IPR017853">
    <property type="entry name" value="GH"/>
</dbReference>
<dbReference type="InterPro" id="IPR011583">
    <property type="entry name" value="Chitinase_II/V-like_cat"/>
</dbReference>
<evidence type="ECO:0000259" key="6">
    <source>
        <dbReference type="PROSITE" id="PS51910"/>
    </source>
</evidence>
<gene>
    <name evidence="7" type="ORF">ACFQBM_05245</name>
</gene>